<dbReference type="PANTHER" id="PTHR10210">
    <property type="entry name" value="RIBOSE-PHOSPHATE DIPHOSPHOKINASE FAMILY MEMBER"/>
    <property type="match status" value="1"/>
</dbReference>
<dbReference type="Proteomes" id="UP001293791">
    <property type="component" value="Unassembled WGS sequence"/>
</dbReference>
<accession>A0ABU5L786</accession>
<comment type="caution">
    <text evidence="1">The sequence shown here is derived from an EMBL/GenBank/DDBJ whole genome shotgun (WGS) entry which is preliminary data.</text>
</comment>
<dbReference type="SMART" id="SM01400">
    <property type="entry name" value="Pribosyltran_N"/>
    <property type="match status" value="1"/>
</dbReference>
<dbReference type="SUPFAM" id="SSF53271">
    <property type="entry name" value="PRTase-like"/>
    <property type="match status" value="2"/>
</dbReference>
<protein>
    <submittedName>
        <fullName evidence="1">Ribose-phosphate pyrophosphokinase</fullName>
    </submittedName>
</protein>
<proteinExistence type="predicted"/>
<reference evidence="1 2" key="1">
    <citation type="submission" date="2023-02" db="EMBL/GenBank/DDBJ databases">
        <title>Host association and intracellularity evolved multiple times independently in the Rickettsiales.</title>
        <authorList>
            <person name="Castelli M."/>
            <person name="Nardi T."/>
            <person name="Gammuto L."/>
            <person name="Bellinzona G."/>
            <person name="Sabaneyeva E."/>
            <person name="Potekhin A."/>
            <person name="Serra V."/>
            <person name="Petroni G."/>
            <person name="Sassera D."/>
        </authorList>
    </citation>
    <scope>NUCLEOTIDE SEQUENCE [LARGE SCALE GENOMIC DNA]</scope>
    <source>
        <strain evidence="1 2">BOD18</strain>
    </source>
</reference>
<dbReference type="Gene3D" id="3.40.50.2020">
    <property type="match status" value="2"/>
</dbReference>
<gene>
    <name evidence="1" type="ORF">Cyrtocomes_00353</name>
</gene>
<dbReference type="RefSeq" id="WP_322497482.1">
    <property type="nucleotide sequence ID" value="NZ_JARGYT010000014.1"/>
</dbReference>
<dbReference type="CDD" id="cd06223">
    <property type="entry name" value="PRTases_typeI"/>
    <property type="match status" value="1"/>
</dbReference>
<dbReference type="InterPro" id="IPR000836">
    <property type="entry name" value="PRTase_dom"/>
</dbReference>
<dbReference type="Pfam" id="PF14572">
    <property type="entry name" value="Pribosyl_synth"/>
    <property type="match status" value="1"/>
</dbReference>
<evidence type="ECO:0000313" key="2">
    <source>
        <dbReference type="Proteomes" id="UP001293791"/>
    </source>
</evidence>
<dbReference type="InterPro" id="IPR005946">
    <property type="entry name" value="Rib-P_diPkinase"/>
</dbReference>
<organism evidence="1 2">
    <name type="scientific">Candidatus Cyrtobacter comes</name>
    <dbReference type="NCBI Taxonomy" id="675776"/>
    <lineage>
        <taxon>Bacteria</taxon>
        <taxon>Pseudomonadati</taxon>
        <taxon>Pseudomonadota</taxon>
        <taxon>Alphaproteobacteria</taxon>
        <taxon>Rickettsiales</taxon>
        <taxon>Candidatus Midichloriaceae</taxon>
        <taxon>Candidatus Cyrtobacter</taxon>
    </lineage>
</organism>
<name>A0ABU5L786_9RICK</name>
<keyword evidence="2" id="KW-1185">Reference proteome</keyword>
<evidence type="ECO:0000313" key="1">
    <source>
        <dbReference type="EMBL" id="MDZ5761988.1"/>
    </source>
</evidence>
<dbReference type="PANTHER" id="PTHR10210:SF45">
    <property type="entry name" value="RIBOSE-PHOSPHATE PYROPHOSPHOKINASE 3, CHLOROPLASTIC"/>
    <property type="match status" value="1"/>
</dbReference>
<dbReference type="InterPro" id="IPR029057">
    <property type="entry name" value="PRTase-like"/>
</dbReference>
<dbReference type="EMBL" id="JARGYT010000014">
    <property type="protein sequence ID" value="MDZ5761988.1"/>
    <property type="molecule type" value="Genomic_DNA"/>
</dbReference>
<sequence>MVIIGDNLSYDIKRDICTEFDTILVNNGKFSNGEVFSSMNTKIADTKHEPIYYLDSVSGNFSESILQILSNCHLISSLFSSKINLILTFMPFMRHDKSFQDECVISKNCSLIPRLLKIAGVDKLITLDIHSIESMQSCINVFGADFINLLPLKLFAQDIIKILYNKELDLIVLGSTDGLDKQNDRAFLNVQRLQKMINCKEVFWIKKQRAFGEITSSLVADNIKDKVCIILDDIISSGKSALNTAYELKNAGARKIFIYATHLINSTTEDFDKLLLMVDRIVVTNSISIKCNQLAPNIDIRLINISNMLKELLIYGSKTIF</sequence>